<sequence>MASAPQANLPLFYSDLMPLNSRDHAEWKAKSVDKAPWIAGQHAIPLTVDEFARAQRNFPIVFSNSEKPVPLALMGLHEGVNVFFEDDGKAIGDFYVPAYARRYPFLLAKLDPSSDNMSLCFDPSSKLVGKFKDGAELFAEEKPTEHTQELLQFCQRFEEAGQRTQSFVEELQKADLLMDGEVAIQRNGEEKPFVYRGFKMVNQDKLREVRGDQLRSWNQNGLLPLIFAHLFSLDQMRIIFAKQVEQGKGPAAGANAGNADLPKTQIN</sequence>
<accession>A0A420EEU4</accession>
<dbReference type="EMBL" id="RAPF01000006">
    <property type="protein sequence ID" value="RKF19219.1"/>
    <property type="molecule type" value="Genomic_DNA"/>
</dbReference>
<organism evidence="1 2">
    <name type="scientific">Altericroceibacterium spongiae</name>
    <dbReference type="NCBI Taxonomy" id="2320269"/>
    <lineage>
        <taxon>Bacteria</taxon>
        <taxon>Pseudomonadati</taxon>
        <taxon>Pseudomonadota</taxon>
        <taxon>Alphaproteobacteria</taxon>
        <taxon>Sphingomonadales</taxon>
        <taxon>Erythrobacteraceae</taxon>
        <taxon>Altericroceibacterium</taxon>
    </lineage>
</organism>
<reference evidence="1 2" key="1">
    <citation type="submission" date="2018-09" db="EMBL/GenBank/DDBJ databases">
        <title>Altererythrobacter spongiae sp. nov., isolated from a marine sponge.</title>
        <authorList>
            <person name="Zhuang L."/>
            <person name="Luo L."/>
        </authorList>
    </citation>
    <scope>NUCLEOTIDE SEQUENCE [LARGE SCALE GENOMIC DNA]</scope>
    <source>
        <strain evidence="1 2">HN-Y73</strain>
    </source>
</reference>
<dbReference type="RefSeq" id="WP_120325160.1">
    <property type="nucleotide sequence ID" value="NZ_RAPF01000006.1"/>
</dbReference>
<proteinExistence type="predicted"/>
<comment type="caution">
    <text evidence="1">The sequence shown here is derived from an EMBL/GenBank/DDBJ whole genome shotgun (WGS) entry which is preliminary data.</text>
</comment>
<dbReference type="AlphaFoldDB" id="A0A420EEU4"/>
<name>A0A420EEU4_9SPHN</name>
<dbReference type="Proteomes" id="UP000284395">
    <property type="component" value="Unassembled WGS sequence"/>
</dbReference>
<keyword evidence="2" id="KW-1185">Reference proteome</keyword>
<dbReference type="Pfam" id="PF07277">
    <property type="entry name" value="SapC"/>
    <property type="match status" value="1"/>
</dbReference>
<dbReference type="InterPro" id="IPR010836">
    <property type="entry name" value="SapC"/>
</dbReference>
<evidence type="ECO:0000313" key="1">
    <source>
        <dbReference type="EMBL" id="RKF19219.1"/>
    </source>
</evidence>
<dbReference type="OrthoDB" id="9806524at2"/>
<evidence type="ECO:0000313" key="2">
    <source>
        <dbReference type="Proteomes" id="UP000284395"/>
    </source>
</evidence>
<gene>
    <name evidence="1" type="ORF">D6851_12155</name>
</gene>
<protein>
    <submittedName>
        <fullName evidence="1">Multidrug transporter</fullName>
    </submittedName>
</protein>